<dbReference type="SUPFAM" id="SSF81321">
    <property type="entry name" value="Family A G protein-coupled receptor-like"/>
    <property type="match status" value="1"/>
</dbReference>
<evidence type="ECO:0000256" key="1">
    <source>
        <dbReference type="ARBA" id="ARBA00004370"/>
    </source>
</evidence>
<feature type="transmembrane region" description="Helical" evidence="5">
    <location>
        <begin position="289"/>
        <end position="311"/>
    </location>
</feature>
<evidence type="ECO:0000256" key="2">
    <source>
        <dbReference type="ARBA" id="ARBA00022692"/>
    </source>
</evidence>
<accession>A0A814Q8L8</accession>
<dbReference type="Proteomes" id="UP000663852">
    <property type="component" value="Unassembled WGS sequence"/>
</dbReference>
<protein>
    <recommendedName>
        <fullName evidence="6">G-protein coupled receptors family 1 profile domain-containing protein</fullName>
    </recommendedName>
</protein>
<feature type="transmembrane region" description="Helical" evidence="5">
    <location>
        <begin position="191"/>
        <end position="215"/>
    </location>
</feature>
<feature type="transmembrane region" description="Helical" evidence="5">
    <location>
        <begin position="245"/>
        <end position="268"/>
    </location>
</feature>
<evidence type="ECO:0000256" key="4">
    <source>
        <dbReference type="ARBA" id="ARBA00023136"/>
    </source>
</evidence>
<keyword evidence="3 5" id="KW-1133">Transmembrane helix</keyword>
<feature type="transmembrane region" description="Helical" evidence="5">
    <location>
        <begin position="113"/>
        <end position="142"/>
    </location>
</feature>
<feature type="domain" description="G-protein coupled receptors family 1 profile" evidence="6">
    <location>
        <begin position="92"/>
        <end position="352"/>
    </location>
</feature>
<keyword evidence="9" id="KW-1185">Reference proteome</keyword>
<dbReference type="GO" id="GO:0004930">
    <property type="term" value="F:G protein-coupled receptor activity"/>
    <property type="evidence" value="ECO:0007669"/>
    <property type="project" value="InterPro"/>
</dbReference>
<proteinExistence type="predicted"/>
<comment type="subcellular location">
    <subcellularLocation>
        <location evidence="1">Membrane</location>
    </subcellularLocation>
</comment>
<feature type="transmembrane region" description="Helical" evidence="5">
    <location>
        <begin position="75"/>
        <end position="101"/>
    </location>
</feature>
<feature type="transmembrane region" description="Helical" evidence="5">
    <location>
        <begin position="331"/>
        <end position="351"/>
    </location>
</feature>
<dbReference type="Proteomes" id="UP000663828">
    <property type="component" value="Unassembled WGS sequence"/>
</dbReference>
<dbReference type="Pfam" id="PF00001">
    <property type="entry name" value="7tm_1"/>
    <property type="match status" value="1"/>
</dbReference>
<keyword evidence="2 5" id="KW-0812">Transmembrane</keyword>
<evidence type="ECO:0000313" key="10">
    <source>
        <dbReference type="Proteomes" id="UP000663852"/>
    </source>
</evidence>
<sequence>MNSDFAKYSFEFSQEKRYELRLFQEFTWNPVSMLMPYKFKFHNTVPNNSFPHMMDYTNETLISSIIYDDSEFSRLFKLCIFTSISLLSIPLSITIIIHLCVRNGELRILSDIILIILLLISLIDILCNQSGIMVYFALSYVWPSHSVYCLIWNYFNYLDYYLNLYLTMWASIERHILIFHHLFFDRPGKQLYFHTIPLIGIISYGIFAYLGLIIFNPCTNHFQMTEAWCGGICFTNIPIQYFYDFFINSVFPICAIIILNLSLLIRVINRKTHLKQSRIAWKKCRKLTIQMITISSIYLICFLPSGIIVVLRSLLANKHIGEREMQICLKYTFLLANALLPYVTLSSLPNLRNKIKQLVQHARRIRIIKIRPILTHM</sequence>
<dbReference type="EMBL" id="CAJNOR010000997">
    <property type="protein sequence ID" value="CAF1053278.1"/>
    <property type="molecule type" value="Genomic_DNA"/>
</dbReference>
<dbReference type="InterPro" id="IPR000276">
    <property type="entry name" value="GPCR_Rhodpsn"/>
</dbReference>
<evidence type="ECO:0000256" key="5">
    <source>
        <dbReference type="SAM" id="Phobius"/>
    </source>
</evidence>
<evidence type="ECO:0000313" key="7">
    <source>
        <dbReference type="EMBL" id="CAF1053278.1"/>
    </source>
</evidence>
<dbReference type="Gene3D" id="1.20.1070.10">
    <property type="entry name" value="Rhodopsin 7-helix transmembrane proteins"/>
    <property type="match status" value="1"/>
</dbReference>
<name>A0A814Q8L8_ADIRI</name>
<dbReference type="PROSITE" id="PS50262">
    <property type="entry name" value="G_PROTEIN_RECEP_F1_2"/>
    <property type="match status" value="1"/>
</dbReference>
<dbReference type="AlphaFoldDB" id="A0A814Q8L8"/>
<evidence type="ECO:0000259" key="6">
    <source>
        <dbReference type="PROSITE" id="PS50262"/>
    </source>
</evidence>
<evidence type="ECO:0000256" key="3">
    <source>
        <dbReference type="ARBA" id="ARBA00022989"/>
    </source>
</evidence>
<comment type="caution">
    <text evidence="8">The sequence shown here is derived from an EMBL/GenBank/DDBJ whole genome shotgun (WGS) entry which is preliminary data.</text>
</comment>
<dbReference type="InterPro" id="IPR017452">
    <property type="entry name" value="GPCR_Rhodpsn_7TM"/>
</dbReference>
<dbReference type="GO" id="GO:0016020">
    <property type="term" value="C:membrane"/>
    <property type="evidence" value="ECO:0007669"/>
    <property type="project" value="UniProtKB-SubCell"/>
</dbReference>
<dbReference type="OrthoDB" id="10063821at2759"/>
<reference evidence="8" key="1">
    <citation type="submission" date="2021-02" db="EMBL/GenBank/DDBJ databases">
        <authorList>
            <person name="Nowell W R."/>
        </authorList>
    </citation>
    <scope>NUCLEOTIDE SEQUENCE</scope>
</reference>
<gene>
    <name evidence="8" type="ORF">EDS130_LOCUS20781</name>
    <name evidence="7" type="ORF">XAT740_LOCUS15888</name>
</gene>
<dbReference type="EMBL" id="CAJNOJ010000103">
    <property type="protein sequence ID" value="CAF1115839.1"/>
    <property type="molecule type" value="Genomic_DNA"/>
</dbReference>
<evidence type="ECO:0000313" key="8">
    <source>
        <dbReference type="EMBL" id="CAF1115839.1"/>
    </source>
</evidence>
<organism evidence="8 10">
    <name type="scientific">Adineta ricciae</name>
    <name type="common">Rotifer</name>
    <dbReference type="NCBI Taxonomy" id="249248"/>
    <lineage>
        <taxon>Eukaryota</taxon>
        <taxon>Metazoa</taxon>
        <taxon>Spiralia</taxon>
        <taxon>Gnathifera</taxon>
        <taxon>Rotifera</taxon>
        <taxon>Eurotatoria</taxon>
        <taxon>Bdelloidea</taxon>
        <taxon>Adinetida</taxon>
        <taxon>Adinetidae</taxon>
        <taxon>Adineta</taxon>
    </lineage>
</organism>
<evidence type="ECO:0000313" key="9">
    <source>
        <dbReference type="Proteomes" id="UP000663828"/>
    </source>
</evidence>
<keyword evidence="4 5" id="KW-0472">Membrane</keyword>